<protein>
    <submittedName>
        <fullName evidence="5">TORTIFOLIA1-like protein 3</fullName>
    </submittedName>
</protein>
<dbReference type="InterPro" id="IPR029058">
    <property type="entry name" value="AB_hydrolase_fold"/>
</dbReference>
<dbReference type="PANTHER" id="PTHR31355:SF29">
    <property type="entry name" value="OS02G0739900 PROTEIN"/>
    <property type="match status" value="1"/>
</dbReference>
<name>A0A3L6FIC2_MAIZE</name>
<evidence type="ECO:0000256" key="1">
    <source>
        <dbReference type="SAM" id="MobiDB-lite"/>
    </source>
</evidence>
<dbReference type="InterPro" id="IPR033337">
    <property type="entry name" value="TORTIFOLIA1/SINE1-2"/>
</dbReference>
<dbReference type="GO" id="GO:0008017">
    <property type="term" value="F:microtubule binding"/>
    <property type="evidence" value="ECO:0007669"/>
    <property type="project" value="InterPro"/>
</dbReference>
<dbReference type="GO" id="GO:0005874">
    <property type="term" value="C:microtubule"/>
    <property type="evidence" value="ECO:0007669"/>
    <property type="project" value="InterPro"/>
</dbReference>
<gene>
    <name evidence="5" type="primary">TOR1L3_2</name>
    <name evidence="5" type="ORF">Zm00014a_005927</name>
</gene>
<accession>A0A3L6FIC2</accession>
<dbReference type="InterPro" id="IPR013094">
    <property type="entry name" value="AB_hydrolase_3"/>
</dbReference>
<evidence type="ECO:0000259" key="3">
    <source>
        <dbReference type="Pfam" id="PF07859"/>
    </source>
</evidence>
<feature type="region of interest" description="Disordered" evidence="1">
    <location>
        <begin position="610"/>
        <end position="645"/>
    </location>
</feature>
<organism evidence="5">
    <name type="scientific">Zea mays</name>
    <name type="common">Maize</name>
    <dbReference type="NCBI Taxonomy" id="4577"/>
    <lineage>
        <taxon>Eukaryota</taxon>
        <taxon>Viridiplantae</taxon>
        <taxon>Streptophyta</taxon>
        <taxon>Embryophyta</taxon>
        <taxon>Tracheophyta</taxon>
        <taxon>Spermatophyta</taxon>
        <taxon>Magnoliopsida</taxon>
        <taxon>Liliopsida</taxon>
        <taxon>Poales</taxon>
        <taxon>Poaceae</taxon>
        <taxon>PACMAD clade</taxon>
        <taxon>Panicoideae</taxon>
        <taxon>Andropogonodae</taxon>
        <taxon>Andropogoneae</taxon>
        <taxon>Tripsacinae</taxon>
        <taxon>Zea</taxon>
    </lineage>
</organism>
<dbReference type="SUPFAM" id="SSF48371">
    <property type="entry name" value="ARM repeat"/>
    <property type="match status" value="1"/>
</dbReference>
<dbReference type="Gene3D" id="1.25.10.10">
    <property type="entry name" value="Leucine-rich Repeat Variant"/>
    <property type="match status" value="1"/>
</dbReference>
<evidence type="ECO:0000259" key="2">
    <source>
        <dbReference type="Pfam" id="PF03168"/>
    </source>
</evidence>
<dbReference type="EMBL" id="NCVQ01000004">
    <property type="protein sequence ID" value="PWZ32610.1"/>
    <property type="molecule type" value="Genomic_DNA"/>
</dbReference>
<dbReference type="Pfam" id="PF03168">
    <property type="entry name" value="LEA_2"/>
    <property type="match status" value="1"/>
</dbReference>
<dbReference type="InterPro" id="IPR004864">
    <property type="entry name" value="LEA_2"/>
</dbReference>
<dbReference type="Pfam" id="PF24714">
    <property type="entry name" value="TOR1L1_N"/>
    <property type="match status" value="1"/>
</dbReference>
<dbReference type="Pfam" id="PF07859">
    <property type="entry name" value="Abhydrolase_3"/>
    <property type="match status" value="1"/>
</dbReference>
<dbReference type="Proteomes" id="UP000251960">
    <property type="component" value="Chromosome 3"/>
</dbReference>
<dbReference type="AlphaFoldDB" id="A0A3L6FIC2"/>
<dbReference type="PANTHER" id="PTHR31355">
    <property type="entry name" value="MICROTUBULE-ASSOCIATED PROTEIN TORTIFOLIA1"/>
    <property type="match status" value="1"/>
</dbReference>
<dbReference type="ExpressionAtlas" id="A0A3L6FIC2">
    <property type="expression patterns" value="baseline and differential"/>
</dbReference>
<sequence length="724" mass="77994">MYWAIFQPHQIRARVDYAELSSLSVSNASSGSSPSPVTVSYHVAVNLSLYNPSKRVGIYYDTLDAALRYRGAVLSPAASAASPAEFHQRRKAGRAVRLVFDGERVAVPGDAGTQLDGEVRAKAELGLELSVEARVRYVFGIVKVRQRPAVWCALSIPVPPVPGGLGVLGSGDRCRGCFHPSRETSTAAPGWQWPADPLKVVIAACRADGAEAEAEPSLAAHGDVFRIVLAGDSAGGNMAHNVAIRLRKEGGIEGYDDMGKELLGAEPTDPGYRAIFDPTWEFICGGKFGLDHHYVNPMASPEELRQLGTRRALVTMADQCWFVERARAYSEGIKKCGSEEELELYETKGEAPVFFLPKHDNEKAVKELALCYDQKSPLHCHALCALALIAASHPRDVVAPLVPRILAAALRRVRDQDSSVRTAAVASASTSAVLRPLTDALLHEQDQCAQLAAALAMAAAVEASAVTVDLASYLHRLQPRLLKLLRSNAFKAKPAHITLIGACATMGADVEVTASISCLRDAIASDDWATRKAAAEALAALALEHTDLLTTYKSSCVTFFKARRFDKVKVVRESINRMIEAWKEIPGSASDGRYPAASLGSNSVPSATRKSILSVSRSSSPDVSTSVTKTNSPSSIRNKKLSPPSYHKVRQANNCDYKVNIVVSPDATPIKVVTEEKLLKGRGVRDRLESRRTLFKGSEDRSAKLAAHKAGSRVVLYEGGGNLE</sequence>
<proteinExistence type="predicted"/>
<dbReference type="GO" id="GO:0016787">
    <property type="term" value="F:hydrolase activity"/>
    <property type="evidence" value="ECO:0007669"/>
    <property type="project" value="InterPro"/>
</dbReference>
<feature type="domain" description="Alpha/beta hydrolase fold-3" evidence="3">
    <location>
        <begin position="212"/>
        <end position="347"/>
    </location>
</feature>
<dbReference type="SUPFAM" id="SSF53474">
    <property type="entry name" value="alpha/beta-Hydrolases"/>
    <property type="match status" value="1"/>
</dbReference>
<dbReference type="InterPro" id="IPR057600">
    <property type="entry name" value="TORTIFOLIA1/SINE1-2_N"/>
</dbReference>
<feature type="domain" description="Late embryogenesis abundant protein LEA-2 subgroup" evidence="2">
    <location>
        <begin position="47"/>
        <end position="142"/>
    </location>
</feature>
<dbReference type="InterPro" id="IPR016024">
    <property type="entry name" value="ARM-type_fold"/>
</dbReference>
<comment type="caution">
    <text evidence="5">The sequence shown here is derived from an EMBL/GenBank/DDBJ whole genome shotgun (WGS) entry which is preliminary data.</text>
</comment>
<evidence type="ECO:0000313" key="5">
    <source>
        <dbReference type="EMBL" id="PWZ32610.1"/>
    </source>
</evidence>
<dbReference type="Gene3D" id="3.40.50.1820">
    <property type="entry name" value="alpha/beta hydrolase"/>
    <property type="match status" value="1"/>
</dbReference>
<feature type="domain" description="TORTIFOLIA1/SINE1-2 N-terminal" evidence="4">
    <location>
        <begin position="373"/>
        <end position="584"/>
    </location>
</feature>
<dbReference type="InterPro" id="IPR011989">
    <property type="entry name" value="ARM-like"/>
</dbReference>
<evidence type="ECO:0000259" key="4">
    <source>
        <dbReference type="Pfam" id="PF24714"/>
    </source>
</evidence>
<feature type="compositionally biased region" description="Low complexity" evidence="1">
    <location>
        <begin position="611"/>
        <end position="630"/>
    </location>
</feature>
<reference evidence="5" key="1">
    <citation type="journal article" date="2018" name="Nat. Genet.">
        <title>Extensive intraspecific gene order and gene structural variations between Mo17 and other maize genomes.</title>
        <authorList>
            <person name="Sun S."/>
            <person name="Zhou Y."/>
            <person name="Chen J."/>
            <person name="Shi J."/>
            <person name="Zhao H."/>
            <person name="Zhao H."/>
            <person name="Song W."/>
            <person name="Zhang M."/>
            <person name="Cui Y."/>
            <person name="Dong X."/>
            <person name="Liu H."/>
            <person name="Ma X."/>
            <person name="Jiao Y."/>
            <person name="Wang B."/>
            <person name="Wei X."/>
            <person name="Stein J.C."/>
            <person name="Glaubitz J.C."/>
            <person name="Lu F."/>
            <person name="Yu G."/>
            <person name="Liang C."/>
            <person name="Fengler K."/>
            <person name="Li B."/>
            <person name="Rafalski A."/>
            <person name="Schnable P.S."/>
            <person name="Ware D.H."/>
            <person name="Buckler E.S."/>
            <person name="Lai J."/>
        </authorList>
    </citation>
    <scope>NUCLEOTIDE SEQUENCE [LARGE SCALE GENOMIC DNA]</scope>
    <source>
        <tissue evidence="5">Seedling</tissue>
    </source>
</reference>